<dbReference type="RefSeq" id="WP_149120582.1">
    <property type="nucleotide sequence ID" value="NZ_CP043435.1"/>
</dbReference>
<evidence type="ECO:0000313" key="1">
    <source>
        <dbReference type="EMBL" id="QEL44442.1"/>
    </source>
</evidence>
<organism evidence="1 2">
    <name type="scientific">Campylobacter fetus subsp. venerealis NCTC 10354</name>
    <dbReference type="NCBI Taxonomy" id="983328"/>
    <lineage>
        <taxon>Bacteria</taxon>
        <taxon>Pseudomonadati</taxon>
        <taxon>Campylobacterota</taxon>
        <taxon>Epsilonproteobacteria</taxon>
        <taxon>Campylobacterales</taxon>
        <taxon>Campylobacteraceae</taxon>
        <taxon>Campylobacter</taxon>
        <taxon>Campylobacter fetus subsp. venerealis bv. venerealis</taxon>
    </lineage>
</organism>
<dbReference type="EMBL" id="CP043435">
    <property type="protein sequence ID" value="QEL44442.1"/>
    <property type="molecule type" value="Genomic_DNA"/>
</dbReference>
<dbReference type="AlphaFoldDB" id="A0AAE6IY31"/>
<protein>
    <submittedName>
        <fullName evidence="1">Surface array protein A</fullName>
    </submittedName>
</protein>
<accession>A0AAE6IY31</accession>
<reference evidence="1 2" key="1">
    <citation type="submission" date="2019-08" db="EMBL/GenBank/DDBJ databases">
        <title>Complete genomes of the Campylobacter fetus subsp. venerealis, Campylobacter lari subsp. concheus, Campylobacter sputorum bv. sputorum and Campylobacter volucris type strains.</title>
        <authorList>
            <person name="Miller W.G."/>
            <person name="Yee E."/>
        </authorList>
    </citation>
    <scope>NUCLEOTIDE SEQUENCE [LARGE SCALE GENOMIC DNA]</scope>
    <source>
        <strain evidence="1 2">NCTC 10354</strain>
    </source>
</reference>
<name>A0AAE6IY31_CAMFE</name>
<proteinExistence type="predicted"/>
<dbReference type="Proteomes" id="UP000322035">
    <property type="component" value="Chromosome"/>
</dbReference>
<evidence type="ECO:0000313" key="2">
    <source>
        <dbReference type="Proteomes" id="UP000322035"/>
    </source>
</evidence>
<sequence>MLNKTDVSMLYITIMGMASEGDGNKYWLDYANNNSLGVSSLANIMLDSPGAAKFFGDSLLAGNEKDFVTKIYSIALGNTSDVDGINYWTKAITGGGEFTDSKGNVISVASLSKGDLIGAMINSMVNGGSAESKAIFEAKAAASDYFADATLGKDISGLDEGTTSKLISEINSASDLDKVKSEIDGLKESIDEAGLNKIALTTENDTITGTEGGDLISGVVGTAAESTLNPGDKIDGGAGNDVLKVDLKNNFKGLKDDGYIKNIEKLSLTNSSVSNRTFDAKGIDGLQTVALSGEKGISVTNLANIVDVELTNLKADKFNVDSIYADKVLDGSADVQNLKVNGVGAKGASVAITADKIETLNLNTTGSQSFVSADVASISVKGNANLSLATGAKTTTLDASSFGGALDADLSTSASVTSIKGGNGNDKITIKDVAVNVAIDGGAGNDELVIKGSTATTLQPTLTNIEKVTIDGNTKDLTLSLKKAQSVTELSFKNIVETVTESNGNVETVNILANNATDKAVTINDESLKTINFSDVDDKGASVAAKGKIVADKATELTINSNKVTAAADAVVQAANATKIDINAAKDTVGLTLGGVAKLTDLTVNNKGAFALTGSAATDLDSVKNLSVNTEGAFSIATATSLKNLNNLSLNGVSADLSTTVTSIGSSTLSSLEINSNLSGDLKLAATIAAKGDIDINIENGANITAGSTSITSSTGNASVIISSATGNVTLGAVSATQGNLTLNAGNTLGNITIGALKGDIVSVDLGGVLGTINTGNKVSITSNEVTYVGSEISKNVVEITAAAGGTDLNAQVIGGAAADDALTIKGIADTQTITASGDLSGGTLTLTLTDATKLSSLDISGVKGITGNVAIELGKAVQGNKTDVSVQGSDAAEQITYTSAASLTDIKISGDLGAGANTITVTPDTAAADLKTIDLSGLSATGGTLASTITLVAANTAITTIKGSAGNDTITIGKLNDGLTVTGGAGNDVFNVTAAKTTVGGGEHTTITDFSAGDSIVFNATAANVAAYANVGTVQGANIAAAIAAALAITVGDITSADKEKSVYGFTWSNNGTTETYLYYNSTNGETTTVATDILVKLSGNVDLDSISLNADTVTGDITIA</sequence>
<gene>
    <name evidence="1" type="primary">sapA3</name>
    <name evidence="1" type="ORF">CFVT_0460</name>
</gene>
<dbReference type="PRINTS" id="PR00313">
    <property type="entry name" value="CABNDNGRPT"/>
</dbReference>